<protein>
    <submittedName>
        <fullName evidence="1">Pre-toxin domain with VENN motif family protein</fullName>
    </submittedName>
</protein>
<dbReference type="Proteomes" id="UP001246473">
    <property type="component" value="Unassembled WGS sequence"/>
</dbReference>
<dbReference type="Proteomes" id="UP000518681">
    <property type="component" value="Unassembled WGS sequence"/>
</dbReference>
<evidence type="ECO:0000313" key="6">
    <source>
        <dbReference type="Proteomes" id="UP001246473"/>
    </source>
</evidence>
<accession>A0AAP5QCP5</accession>
<dbReference type="AlphaFoldDB" id="A0AAP5QCP5"/>
<dbReference type="KEGG" id="bfn:OI25_5340"/>
<evidence type="ECO:0000313" key="3">
    <source>
        <dbReference type="EMBL" id="MDT8839792.1"/>
    </source>
</evidence>
<dbReference type="EMBL" id="JACIIK010000004">
    <property type="protein sequence ID" value="MBB6201700.1"/>
    <property type="molecule type" value="Genomic_DNA"/>
</dbReference>
<evidence type="ECO:0000313" key="5">
    <source>
        <dbReference type="Proteomes" id="UP000518681"/>
    </source>
</evidence>
<dbReference type="GeneID" id="66519181"/>
<reference evidence="1 4" key="1">
    <citation type="journal article" date="2015" name="Genome Announc.">
        <title>Complete genome sequences for 59 burkholderia isolates, both pathogenic and near neighbor.</title>
        <authorList>
            <person name="Johnson S.L."/>
            <person name="Bishop-Lilly K.A."/>
            <person name="Ladner J.T."/>
            <person name="Daligault H.E."/>
            <person name="Davenport K.W."/>
            <person name="Jaissle J."/>
            <person name="Frey K.G."/>
            <person name="Koroleva G.I."/>
            <person name="Bruce D.C."/>
            <person name="Coyne S.R."/>
            <person name="Broomall S.M."/>
            <person name="Li P.E."/>
            <person name="Teshima H."/>
            <person name="Gibbons H.S."/>
            <person name="Palacios G.F."/>
            <person name="Rosenzweig C.N."/>
            <person name="Redden C.L."/>
            <person name="Xu Y."/>
            <person name="Minogue T.D."/>
            <person name="Chain P.S."/>
        </authorList>
    </citation>
    <scope>NUCLEOTIDE SEQUENCE [LARGE SCALE GENOMIC DNA]</scope>
    <source>
        <strain evidence="1 4">ATCC BAA-463</strain>
    </source>
</reference>
<evidence type="ECO:0000313" key="4">
    <source>
        <dbReference type="Proteomes" id="UP000032614"/>
    </source>
</evidence>
<gene>
    <name evidence="2" type="ORF">GGD69_002553</name>
    <name evidence="1" type="ORF">OI25_5340</name>
    <name evidence="3" type="ORF">ParKJ_20405</name>
</gene>
<sequence>MLVTGLIAGATGENVQGAAAAAQNEALNNYLSKKQEADKAAADQNCGSNCDQVDAAFKSLSDANNAALASCLAKGSCRRTG</sequence>
<dbReference type="EMBL" id="CP010027">
    <property type="protein sequence ID" value="AJZ62485.1"/>
    <property type="molecule type" value="Genomic_DNA"/>
</dbReference>
<evidence type="ECO:0000313" key="2">
    <source>
        <dbReference type="EMBL" id="MBB6201700.1"/>
    </source>
</evidence>
<name>A0AAP5QCP5_9BURK</name>
<proteinExistence type="predicted"/>
<organism evidence="3 6">
    <name type="scientific">Paraburkholderia fungorum</name>
    <dbReference type="NCBI Taxonomy" id="134537"/>
    <lineage>
        <taxon>Bacteria</taxon>
        <taxon>Pseudomonadati</taxon>
        <taxon>Pseudomonadota</taxon>
        <taxon>Betaproteobacteria</taxon>
        <taxon>Burkholderiales</taxon>
        <taxon>Burkholderiaceae</taxon>
        <taxon>Paraburkholderia</taxon>
    </lineage>
</organism>
<dbReference type="RefSeq" id="WP_030102235.1">
    <property type="nucleotide sequence ID" value="NZ_CP010027.1"/>
</dbReference>
<evidence type="ECO:0000313" key="1">
    <source>
        <dbReference type="EMBL" id="AJZ62485.1"/>
    </source>
</evidence>
<reference evidence="3" key="3">
    <citation type="submission" date="2022-08" db="EMBL/GenBank/DDBJ databases">
        <authorList>
            <person name="Kim S.-J."/>
        </authorList>
    </citation>
    <scope>NUCLEOTIDE SEQUENCE</scope>
    <source>
        <strain evidence="3">KJ</strain>
    </source>
</reference>
<reference evidence="2 5" key="2">
    <citation type="submission" date="2020-08" db="EMBL/GenBank/DDBJ databases">
        <title>Genomic Encyclopedia of Type Strains, Phase IV (KMG-V): Genome sequencing to study the core and pangenomes of soil and plant-associated prokaryotes.</title>
        <authorList>
            <person name="Whitman W."/>
        </authorList>
    </citation>
    <scope>NUCLEOTIDE SEQUENCE [LARGE SCALE GENOMIC DNA]</scope>
    <source>
        <strain evidence="2 5">SEMIA 4013</strain>
    </source>
</reference>
<dbReference type="EMBL" id="JANSLM010000007">
    <property type="protein sequence ID" value="MDT8839792.1"/>
    <property type="molecule type" value="Genomic_DNA"/>
</dbReference>
<dbReference type="Proteomes" id="UP000032614">
    <property type="component" value="Chromosome 2"/>
</dbReference>